<dbReference type="InParanoid" id="A0A6J2XBN3"/>
<name>A0A6J2XBN3_SITOR</name>
<dbReference type="SMART" id="SM00450">
    <property type="entry name" value="RHOD"/>
    <property type="match status" value="1"/>
</dbReference>
<accession>A0A6J2XBN3</accession>
<dbReference type="Proteomes" id="UP000504635">
    <property type="component" value="Unplaced"/>
</dbReference>
<evidence type="ECO:0000313" key="2">
    <source>
        <dbReference type="Proteomes" id="UP000504635"/>
    </source>
</evidence>
<dbReference type="Gene3D" id="3.40.250.10">
    <property type="entry name" value="Rhodanese-like domain"/>
    <property type="match status" value="1"/>
</dbReference>
<proteinExistence type="predicted"/>
<sequence length="126" mass="14218">MANLQASPNFGPKCDFEVVREAVRDPRIIVIDVREPNELIEAGKIEGTVNVPLGEVQVALGPEVSKEEFRKRYSAHKPDKEFPIIFTCRSGRRSGIAQKTAFDLGYTRVSNYTGGWLDWEKHTQGR</sequence>
<reference evidence="3" key="1">
    <citation type="submission" date="2025-08" db="UniProtKB">
        <authorList>
            <consortium name="RefSeq"/>
        </authorList>
    </citation>
    <scope>IDENTIFICATION</scope>
    <source>
        <tissue evidence="3">Gonads</tissue>
    </source>
</reference>
<dbReference type="RefSeq" id="XP_030748713.1">
    <property type="nucleotide sequence ID" value="XM_030892853.1"/>
</dbReference>
<dbReference type="PANTHER" id="PTHR44086">
    <property type="entry name" value="THIOSULFATE SULFURTRANSFERASE RDL2, MITOCHONDRIAL-RELATED"/>
    <property type="match status" value="1"/>
</dbReference>
<dbReference type="AlphaFoldDB" id="A0A6J2XBN3"/>
<dbReference type="KEGG" id="soy:115876856"/>
<dbReference type="OrthoDB" id="566238at2759"/>
<dbReference type="PROSITE" id="PS50206">
    <property type="entry name" value="RHODANESE_3"/>
    <property type="match status" value="1"/>
</dbReference>
<evidence type="ECO:0000259" key="1">
    <source>
        <dbReference type="PROSITE" id="PS50206"/>
    </source>
</evidence>
<dbReference type="GeneID" id="115876856"/>
<feature type="domain" description="Rhodanese" evidence="1">
    <location>
        <begin position="24"/>
        <end position="124"/>
    </location>
</feature>
<protein>
    <submittedName>
        <fullName evidence="3">Rhodanese domain-containing protein CG4456-like</fullName>
    </submittedName>
</protein>
<organism evidence="2 3">
    <name type="scientific">Sitophilus oryzae</name>
    <name type="common">Rice weevil</name>
    <name type="synonym">Curculio oryzae</name>
    <dbReference type="NCBI Taxonomy" id="7048"/>
    <lineage>
        <taxon>Eukaryota</taxon>
        <taxon>Metazoa</taxon>
        <taxon>Ecdysozoa</taxon>
        <taxon>Arthropoda</taxon>
        <taxon>Hexapoda</taxon>
        <taxon>Insecta</taxon>
        <taxon>Pterygota</taxon>
        <taxon>Neoptera</taxon>
        <taxon>Endopterygota</taxon>
        <taxon>Coleoptera</taxon>
        <taxon>Polyphaga</taxon>
        <taxon>Cucujiformia</taxon>
        <taxon>Curculionidae</taxon>
        <taxon>Dryophthorinae</taxon>
        <taxon>Sitophilus</taxon>
    </lineage>
</organism>
<gene>
    <name evidence="3" type="primary">LOC115876856</name>
</gene>
<dbReference type="InterPro" id="IPR036873">
    <property type="entry name" value="Rhodanese-like_dom_sf"/>
</dbReference>
<dbReference type="Pfam" id="PF00581">
    <property type="entry name" value="Rhodanese"/>
    <property type="match status" value="1"/>
</dbReference>
<dbReference type="PANTHER" id="PTHR44086:SF10">
    <property type="entry name" value="THIOSULFATE SULFURTRANSFERASE_RHODANESE-LIKE DOMAIN-CONTAINING PROTEIN 3"/>
    <property type="match status" value="1"/>
</dbReference>
<dbReference type="InterPro" id="IPR001763">
    <property type="entry name" value="Rhodanese-like_dom"/>
</dbReference>
<dbReference type="SUPFAM" id="SSF52821">
    <property type="entry name" value="Rhodanese/Cell cycle control phosphatase"/>
    <property type="match status" value="1"/>
</dbReference>
<evidence type="ECO:0000313" key="3">
    <source>
        <dbReference type="RefSeq" id="XP_030748713.1"/>
    </source>
</evidence>
<keyword evidence="2" id="KW-1185">Reference proteome</keyword>